<evidence type="ECO:0000256" key="2">
    <source>
        <dbReference type="ARBA" id="ARBA00022475"/>
    </source>
</evidence>
<organism evidence="8">
    <name type="scientific">Desulfobacca acetoxidans</name>
    <dbReference type="NCBI Taxonomy" id="60893"/>
    <lineage>
        <taxon>Bacteria</taxon>
        <taxon>Pseudomonadati</taxon>
        <taxon>Thermodesulfobacteriota</taxon>
        <taxon>Desulfobaccia</taxon>
        <taxon>Desulfobaccales</taxon>
        <taxon>Desulfobaccaceae</taxon>
        <taxon>Desulfobacca</taxon>
    </lineage>
</organism>
<protein>
    <recommendedName>
        <fullName evidence="9">Flagellar biosynthetic protein FliO</fullName>
    </recommendedName>
</protein>
<comment type="caution">
    <text evidence="8">The sequence shown here is derived from an EMBL/GenBank/DDBJ whole genome shotgun (WGS) entry which is preliminary data.</text>
</comment>
<evidence type="ECO:0000256" key="1">
    <source>
        <dbReference type="ARBA" id="ARBA00004236"/>
    </source>
</evidence>
<keyword evidence="3 7" id="KW-0812">Transmembrane</keyword>
<keyword evidence="5 7" id="KW-0472">Membrane</keyword>
<comment type="subcellular location">
    <subcellularLocation>
        <location evidence="1">Cell membrane</location>
    </subcellularLocation>
</comment>
<evidence type="ECO:0000256" key="5">
    <source>
        <dbReference type="ARBA" id="ARBA00023136"/>
    </source>
</evidence>
<evidence type="ECO:0000256" key="4">
    <source>
        <dbReference type="ARBA" id="ARBA00022989"/>
    </source>
</evidence>
<feature type="transmembrane region" description="Helical" evidence="7">
    <location>
        <begin position="15"/>
        <end position="36"/>
    </location>
</feature>
<feature type="region of interest" description="Disordered" evidence="6">
    <location>
        <begin position="86"/>
        <end position="110"/>
    </location>
</feature>
<dbReference type="GO" id="GO:0044781">
    <property type="term" value="P:bacterial-type flagellum organization"/>
    <property type="evidence" value="ECO:0007669"/>
    <property type="project" value="InterPro"/>
</dbReference>
<sequence length="110" mass="11907">MHSFGAPELFFWHQAVKVLAVLSGLAGVLFLGPLLMKKYRASRRASPALIRVLETQHLSPQTALHLVAVGPARFLLGNTGKRLTLLTPLPAPSPTREETAEAPLPHGKVE</sequence>
<evidence type="ECO:0000256" key="7">
    <source>
        <dbReference type="SAM" id="Phobius"/>
    </source>
</evidence>
<evidence type="ECO:0000256" key="6">
    <source>
        <dbReference type="SAM" id="MobiDB-lite"/>
    </source>
</evidence>
<keyword evidence="2" id="KW-1003">Cell membrane</keyword>
<reference evidence="8" key="1">
    <citation type="journal article" date="2020" name="mSystems">
        <title>Genome- and Community-Level Interaction Insights into Carbon Utilization and Element Cycling Functions of Hydrothermarchaeota in Hydrothermal Sediment.</title>
        <authorList>
            <person name="Zhou Z."/>
            <person name="Liu Y."/>
            <person name="Xu W."/>
            <person name="Pan J."/>
            <person name="Luo Z.H."/>
            <person name="Li M."/>
        </authorList>
    </citation>
    <scope>NUCLEOTIDE SEQUENCE [LARGE SCALE GENOMIC DNA]</scope>
    <source>
        <strain evidence="8">SpSt-853</strain>
    </source>
</reference>
<proteinExistence type="predicted"/>
<name>A0A7C5AMK8_9BACT</name>
<evidence type="ECO:0008006" key="9">
    <source>
        <dbReference type="Google" id="ProtNLM"/>
    </source>
</evidence>
<dbReference type="EMBL" id="DTKJ01000059">
    <property type="protein sequence ID" value="HGZ12347.1"/>
    <property type="molecule type" value="Genomic_DNA"/>
</dbReference>
<dbReference type="Pfam" id="PF04347">
    <property type="entry name" value="FliO"/>
    <property type="match status" value="1"/>
</dbReference>
<dbReference type="GO" id="GO:0016020">
    <property type="term" value="C:membrane"/>
    <property type="evidence" value="ECO:0007669"/>
    <property type="project" value="InterPro"/>
</dbReference>
<dbReference type="AlphaFoldDB" id="A0A7C5AMK8"/>
<evidence type="ECO:0000313" key="8">
    <source>
        <dbReference type="EMBL" id="HGZ12347.1"/>
    </source>
</evidence>
<gene>
    <name evidence="8" type="ORF">ENW48_09020</name>
</gene>
<evidence type="ECO:0000256" key="3">
    <source>
        <dbReference type="ARBA" id="ARBA00022692"/>
    </source>
</evidence>
<accession>A0A7C5AMK8</accession>
<dbReference type="InterPro" id="IPR022781">
    <property type="entry name" value="Flagellar_biosynth_FliO"/>
</dbReference>
<keyword evidence="4 7" id="KW-1133">Transmembrane helix</keyword>